<evidence type="ECO:0000313" key="6">
    <source>
        <dbReference type="EMBL" id="MEF2254857.1"/>
    </source>
</evidence>
<organism evidence="6 7">
    <name type="scientific">Microbacterium schleiferi</name>
    <dbReference type="NCBI Taxonomy" id="69362"/>
    <lineage>
        <taxon>Bacteria</taxon>
        <taxon>Bacillati</taxon>
        <taxon>Actinomycetota</taxon>
        <taxon>Actinomycetes</taxon>
        <taxon>Micrococcales</taxon>
        <taxon>Microbacteriaceae</taxon>
        <taxon>Microbacterium</taxon>
    </lineage>
</organism>
<dbReference type="InterPro" id="IPR009057">
    <property type="entry name" value="Homeodomain-like_sf"/>
</dbReference>
<keyword evidence="3" id="KW-0804">Transcription</keyword>
<dbReference type="SUPFAM" id="SSF46689">
    <property type="entry name" value="Homeodomain-like"/>
    <property type="match status" value="1"/>
</dbReference>
<feature type="DNA-binding region" description="H-T-H motif" evidence="4">
    <location>
        <begin position="36"/>
        <end position="55"/>
    </location>
</feature>
<evidence type="ECO:0000259" key="5">
    <source>
        <dbReference type="PROSITE" id="PS50977"/>
    </source>
</evidence>
<gene>
    <name evidence="6" type="ORF">V2V91_06845</name>
</gene>
<sequence length="218" mass="23192">MTAEQSRRERSKLQKRARIFTAARTLFAQHGYAAVTTQQVAEHADVAAGTVFRYAATKAELLLMVFNADFRACVERGLAEAAGVSPPTAAIWTALAPTLAAAAARPADTAAYQRELIFGEAADPHRAEGLAIVAHLEEEIARLLAGEHPGDDAHSAARAVFACAHVVLVRASTGGDLSAAQLQVQIEQIVAGWDRRTIRAADMSRTAKRAIPAGEKES</sequence>
<dbReference type="EMBL" id="JAZHOV010000003">
    <property type="protein sequence ID" value="MEF2254857.1"/>
    <property type="molecule type" value="Genomic_DNA"/>
</dbReference>
<dbReference type="PROSITE" id="PS50977">
    <property type="entry name" value="HTH_TETR_2"/>
    <property type="match status" value="1"/>
</dbReference>
<evidence type="ECO:0000256" key="2">
    <source>
        <dbReference type="ARBA" id="ARBA00023125"/>
    </source>
</evidence>
<dbReference type="Pfam" id="PF00440">
    <property type="entry name" value="TetR_N"/>
    <property type="match status" value="1"/>
</dbReference>
<evidence type="ECO:0000256" key="4">
    <source>
        <dbReference type="PROSITE-ProRule" id="PRU00335"/>
    </source>
</evidence>
<proteinExistence type="predicted"/>
<dbReference type="Proteomes" id="UP001351900">
    <property type="component" value="Unassembled WGS sequence"/>
</dbReference>
<keyword evidence="1" id="KW-0805">Transcription regulation</keyword>
<comment type="caution">
    <text evidence="6">The sequence shown here is derived from an EMBL/GenBank/DDBJ whole genome shotgun (WGS) entry which is preliminary data.</text>
</comment>
<protein>
    <submittedName>
        <fullName evidence="6">Helix-turn-helix domain-containing protein</fullName>
    </submittedName>
</protein>
<reference evidence="6 7" key="1">
    <citation type="submission" date="2024-01" db="EMBL/GenBank/DDBJ databases">
        <title>the genome sequence of strain Microbacterium schleiferi NBRC 15075.</title>
        <authorList>
            <person name="Ding Y."/>
            <person name="Zhang G."/>
        </authorList>
    </citation>
    <scope>NUCLEOTIDE SEQUENCE [LARGE SCALE GENOMIC DNA]</scope>
    <source>
        <strain evidence="6 7">NBRC 15075</strain>
    </source>
</reference>
<dbReference type="PANTHER" id="PTHR30055:SF234">
    <property type="entry name" value="HTH-TYPE TRANSCRIPTIONAL REGULATOR BETI"/>
    <property type="match status" value="1"/>
</dbReference>
<evidence type="ECO:0000256" key="3">
    <source>
        <dbReference type="ARBA" id="ARBA00023163"/>
    </source>
</evidence>
<evidence type="ECO:0000313" key="7">
    <source>
        <dbReference type="Proteomes" id="UP001351900"/>
    </source>
</evidence>
<keyword evidence="2 4" id="KW-0238">DNA-binding</keyword>
<dbReference type="Gene3D" id="1.10.357.10">
    <property type="entry name" value="Tetracycline Repressor, domain 2"/>
    <property type="match status" value="1"/>
</dbReference>
<name>A0ABU7V592_9MICO</name>
<dbReference type="InterPro" id="IPR001647">
    <property type="entry name" value="HTH_TetR"/>
</dbReference>
<dbReference type="InterPro" id="IPR050109">
    <property type="entry name" value="HTH-type_TetR-like_transc_reg"/>
</dbReference>
<evidence type="ECO:0000256" key="1">
    <source>
        <dbReference type="ARBA" id="ARBA00023015"/>
    </source>
</evidence>
<dbReference type="PRINTS" id="PR00455">
    <property type="entry name" value="HTHTETR"/>
</dbReference>
<keyword evidence="7" id="KW-1185">Reference proteome</keyword>
<dbReference type="PANTHER" id="PTHR30055">
    <property type="entry name" value="HTH-TYPE TRANSCRIPTIONAL REGULATOR RUTR"/>
    <property type="match status" value="1"/>
</dbReference>
<dbReference type="RefSeq" id="WP_331791289.1">
    <property type="nucleotide sequence ID" value="NZ_BAAAUO010000002.1"/>
</dbReference>
<feature type="domain" description="HTH tetR-type" evidence="5">
    <location>
        <begin position="13"/>
        <end position="73"/>
    </location>
</feature>
<accession>A0ABU7V592</accession>